<reference evidence="2 3" key="1">
    <citation type="submission" date="2020-04" db="EMBL/GenBank/DDBJ databases">
        <authorList>
            <person name="Klaysubun C."/>
            <person name="Duangmal K."/>
            <person name="Lipun K."/>
        </authorList>
    </citation>
    <scope>NUCLEOTIDE SEQUENCE [LARGE SCALE GENOMIC DNA]</scope>
    <source>
        <strain evidence="2 3">DSM 45300</strain>
    </source>
</reference>
<dbReference type="EMBL" id="JAAXKZ010000050">
    <property type="protein sequence ID" value="NMH92867.1"/>
    <property type="molecule type" value="Genomic_DNA"/>
</dbReference>
<organism evidence="2 3">
    <name type="scientific">Pseudonocardia bannensis</name>
    <dbReference type="NCBI Taxonomy" id="630973"/>
    <lineage>
        <taxon>Bacteria</taxon>
        <taxon>Bacillati</taxon>
        <taxon>Actinomycetota</taxon>
        <taxon>Actinomycetes</taxon>
        <taxon>Pseudonocardiales</taxon>
        <taxon>Pseudonocardiaceae</taxon>
        <taxon>Pseudonocardia</taxon>
    </lineage>
</organism>
<accession>A0A848DJI5</accession>
<dbReference type="Proteomes" id="UP000586918">
    <property type="component" value="Unassembled WGS sequence"/>
</dbReference>
<evidence type="ECO:0000259" key="1">
    <source>
        <dbReference type="Pfam" id="PF01636"/>
    </source>
</evidence>
<dbReference type="RefSeq" id="WP_169413574.1">
    <property type="nucleotide sequence ID" value="NZ_JAAXKZ010000050.1"/>
</dbReference>
<evidence type="ECO:0000313" key="2">
    <source>
        <dbReference type="EMBL" id="NMH92867.1"/>
    </source>
</evidence>
<dbReference type="SUPFAM" id="SSF56112">
    <property type="entry name" value="Protein kinase-like (PK-like)"/>
    <property type="match status" value="1"/>
</dbReference>
<dbReference type="InterPro" id="IPR011009">
    <property type="entry name" value="Kinase-like_dom_sf"/>
</dbReference>
<dbReference type="GO" id="GO:0016740">
    <property type="term" value="F:transferase activity"/>
    <property type="evidence" value="ECO:0007669"/>
    <property type="project" value="UniProtKB-KW"/>
</dbReference>
<name>A0A848DJI5_9PSEU</name>
<keyword evidence="2" id="KW-0808">Transferase</keyword>
<sequence length="313" mass="32966">MTAVPAPPDAAWLPAVARWCGAPATVRGRTPLAGGYVSDTVARVDLDVAGRSVPVVVKRASAAEVAAMRGLAVVRGLDRPRMLATGRDEHGDWLVLPFYDGTPLGEGPDVPDDVWTALARVHAHWLGKRPRGLRVVDAAWWRSLCVERIRPAVQGAAERTGDRVFADAAAALTAWARDPRVLAALGVLPRTLVHGDAHRGNVLLGSGGATLIDWGNAKVAPAGLDLAVFRAQGATHLAPYRRAFAELTGGGLPPELIEVERCWSDVYAHVGYLGFAADHLGAARVAEMIGAATRSLEELRPALAALGSAVTPQ</sequence>
<dbReference type="InterPro" id="IPR002575">
    <property type="entry name" value="Aminoglycoside_PTrfase"/>
</dbReference>
<dbReference type="Pfam" id="PF01636">
    <property type="entry name" value="APH"/>
    <property type="match status" value="1"/>
</dbReference>
<proteinExistence type="predicted"/>
<gene>
    <name evidence="2" type="ORF">HF519_15060</name>
</gene>
<dbReference type="AlphaFoldDB" id="A0A848DJI5"/>
<feature type="domain" description="Aminoglycoside phosphotransferase" evidence="1">
    <location>
        <begin position="30"/>
        <end position="248"/>
    </location>
</feature>
<dbReference type="Gene3D" id="3.90.1200.10">
    <property type="match status" value="1"/>
</dbReference>
<keyword evidence="3" id="KW-1185">Reference proteome</keyword>
<protein>
    <submittedName>
        <fullName evidence="2">Aminoglycoside phosphotransferase family protein</fullName>
    </submittedName>
</protein>
<comment type="caution">
    <text evidence="2">The sequence shown here is derived from an EMBL/GenBank/DDBJ whole genome shotgun (WGS) entry which is preliminary data.</text>
</comment>
<evidence type="ECO:0000313" key="3">
    <source>
        <dbReference type="Proteomes" id="UP000586918"/>
    </source>
</evidence>